<keyword evidence="2" id="KW-1185">Reference proteome</keyword>
<feature type="region of interest" description="Disordered" evidence="1">
    <location>
        <begin position="275"/>
        <end position="659"/>
    </location>
</feature>
<feature type="region of interest" description="Disordered" evidence="1">
    <location>
        <begin position="60"/>
        <end position="98"/>
    </location>
</feature>
<dbReference type="GeneID" id="109479671"/>
<feature type="compositionally biased region" description="Basic residues" evidence="1">
    <location>
        <begin position="450"/>
        <end position="491"/>
    </location>
</feature>
<protein>
    <submittedName>
        <fullName evidence="3">Serine/arginine repetitive matrix protein 2-like</fullName>
    </submittedName>
</protein>
<feature type="compositionally biased region" description="Basic and acidic residues" evidence="1">
    <location>
        <begin position="510"/>
        <end position="544"/>
    </location>
</feature>
<evidence type="ECO:0000256" key="1">
    <source>
        <dbReference type="SAM" id="MobiDB-lite"/>
    </source>
</evidence>
<feature type="compositionally biased region" description="Basic and acidic residues" evidence="1">
    <location>
        <begin position="640"/>
        <end position="653"/>
    </location>
</feature>
<proteinExistence type="predicted"/>
<feature type="compositionally biased region" description="Basic and acidic residues" evidence="1">
    <location>
        <begin position="810"/>
        <end position="822"/>
    </location>
</feature>
<dbReference type="AlphaFoldDB" id="A0A6P4ZK98"/>
<feature type="compositionally biased region" description="Polar residues" evidence="1">
    <location>
        <begin position="305"/>
        <end position="314"/>
    </location>
</feature>
<name>A0A6P4ZK98_BRABE</name>
<gene>
    <name evidence="3" type="primary">LOC109479671</name>
</gene>
<dbReference type="RefSeq" id="XP_019637218.1">
    <property type="nucleotide sequence ID" value="XM_019781659.1"/>
</dbReference>
<feature type="compositionally biased region" description="Basic and acidic residues" evidence="1">
    <location>
        <begin position="1"/>
        <end position="22"/>
    </location>
</feature>
<dbReference type="Proteomes" id="UP000515135">
    <property type="component" value="Unplaced"/>
</dbReference>
<feature type="compositionally biased region" description="Pro residues" evidence="1">
    <location>
        <begin position="151"/>
        <end position="165"/>
    </location>
</feature>
<accession>A0A6P4ZK98</accession>
<sequence>MSDGAHRLTVKAEIHSSDKDDSADTTTTTEMCSACGRPVKNHIEAGNGFGAECIWKPREPTKAAANSQELPADPKDATSPPKAAPEKSSPSKTVSEDEIAKLQAERDKLLRQYEAARLQQEIAGLRAALGTSVPDLATPSQALGATVGDPPTAPVPKNVAPPPPTKLQNIKHQPQIKTALKRLSSSVDFLNDILSHSTDGDDYFGDQETLDTEQWSPSSSFVKKDEDPNLVASRTGYLRQRMALQSDRLRDLSRKHSENRVGIDHVRDWLENSHAAHNGEGARTGSTDSEFPSTSSKEDRRFQKHNNTSKQVNKISEGMTTADAVVKTMAGSSMRNEQPARKTPTTDTSQSLATSEEAPRRRSRHQSRKQETARPRDRESKNPRGAEVKTTADIVSHFFEDERIPKEDTRPKRASGGEVGHPSSKHQEKQDARSKKAPHENLNPREPRKSSRSTSRRPHSPSRSPRRHHSPSRSPRRHHSPSRSPRRHHSPSRNTRTPRSPSRHPKTRRQPADNRSRRDTPDPRRRATKNEPGRSHSMDVEKNRPTRRGQRPSAKDPSNLRSRRSTETSSDGKTGIVRGEEKHPVQRKRNPSGRPTMDQTSDAQKGFFDGFKGSFLNLVGGDEQKERNPAAPNVSAWGEDTGRSHRNPPDDSSSHGFLGGLKPSVSLSWDKDGRIQEERNQAGPFMGSYAGGEDGGNRENVGFLQSLGQTFGVSQDENKQKESPAWTDDIKGFIFGSREVEDIEQDDRARLASLNVGNVFGIKEDDDRRQSTDITPAMMSQMSEKRGQKAEEEPSSFWNFLGFGGSDDVEPPRTSRGAEGRKGATPATRRGDNPVKDFFIDLF</sequence>
<dbReference type="OrthoDB" id="10055950at2759"/>
<feature type="compositionally biased region" description="Polar residues" evidence="1">
    <location>
        <begin position="772"/>
        <end position="782"/>
    </location>
</feature>
<feature type="compositionally biased region" description="Low complexity" evidence="1">
    <location>
        <begin position="77"/>
        <end position="93"/>
    </location>
</feature>
<feature type="region of interest" description="Disordered" evidence="1">
    <location>
        <begin position="1"/>
        <end position="30"/>
    </location>
</feature>
<feature type="compositionally biased region" description="Polar residues" evidence="1">
    <location>
        <begin position="343"/>
        <end position="354"/>
    </location>
</feature>
<feature type="compositionally biased region" description="Basic and acidic residues" evidence="1">
    <location>
        <begin position="368"/>
        <end position="387"/>
    </location>
</feature>
<feature type="region of interest" description="Disordered" evidence="1">
    <location>
        <begin position="766"/>
        <end position="833"/>
    </location>
</feature>
<reference evidence="3" key="1">
    <citation type="submission" date="2025-08" db="UniProtKB">
        <authorList>
            <consortium name="RefSeq"/>
        </authorList>
    </citation>
    <scope>IDENTIFICATION</scope>
    <source>
        <tissue evidence="3">Gonad</tissue>
    </source>
</reference>
<evidence type="ECO:0000313" key="3">
    <source>
        <dbReference type="RefSeq" id="XP_019637218.1"/>
    </source>
</evidence>
<organism evidence="2 3">
    <name type="scientific">Branchiostoma belcheri</name>
    <name type="common">Amphioxus</name>
    <dbReference type="NCBI Taxonomy" id="7741"/>
    <lineage>
        <taxon>Eukaryota</taxon>
        <taxon>Metazoa</taxon>
        <taxon>Chordata</taxon>
        <taxon>Cephalochordata</taxon>
        <taxon>Leptocardii</taxon>
        <taxon>Amphioxiformes</taxon>
        <taxon>Branchiostomatidae</taxon>
        <taxon>Branchiostoma</taxon>
    </lineage>
</organism>
<evidence type="ECO:0000313" key="2">
    <source>
        <dbReference type="Proteomes" id="UP000515135"/>
    </source>
</evidence>
<feature type="compositionally biased region" description="Polar residues" evidence="1">
    <location>
        <begin position="284"/>
        <end position="295"/>
    </location>
</feature>
<dbReference type="KEGG" id="bbel:109479671"/>
<feature type="compositionally biased region" description="Basic and acidic residues" evidence="1">
    <location>
        <begin position="425"/>
        <end position="449"/>
    </location>
</feature>
<feature type="region of interest" description="Disordered" evidence="1">
    <location>
        <begin position="140"/>
        <end position="171"/>
    </location>
</feature>
<feature type="compositionally biased region" description="Basic and acidic residues" evidence="1">
    <location>
        <begin position="398"/>
        <end position="411"/>
    </location>
</feature>
<feature type="compositionally biased region" description="Basic and acidic residues" evidence="1">
    <location>
        <begin position="783"/>
        <end position="792"/>
    </location>
</feature>